<keyword evidence="3" id="KW-1185">Reference proteome</keyword>
<dbReference type="AlphaFoldDB" id="A0A9N8Z8I3"/>
<reference evidence="2" key="1">
    <citation type="submission" date="2021-06" db="EMBL/GenBank/DDBJ databases">
        <authorList>
            <person name="Kallberg Y."/>
            <person name="Tangrot J."/>
            <person name="Rosling A."/>
        </authorList>
    </citation>
    <scope>NUCLEOTIDE SEQUENCE</scope>
    <source>
        <strain evidence="2">IA702</strain>
    </source>
</reference>
<organism evidence="2 3">
    <name type="scientific">Paraglomus occultum</name>
    <dbReference type="NCBI Taxonomy" id="144539"/>
    <lineage>
        <taxon>Eukaryota</taxon>
        <taxon>Fungi</taxon>
        <taxon>Fungi incertae sedis</taxon>
        <taxon>Mucoromycota</taxon>
        <taxon>Glomeromycotina</taxon>
        <taxon>Glomeromycetes</taxon>
        <taxon>Paraglomerales</taxon>
        <taxon>Paraglomeraceae</taxon>
        <taxon>Paraglomus</taxon>
    </lineage>
</organism>
<dbReference type="EMBL" id="CAJVPJ010000119">
    <property type="protein sequence ID" value="CAG8480972.1"/>
    <property type="molecule type" value="Genomic_DNA"/>
</dbReference>
<keyword evidence="1" id="KW-0472">Membrane</keyword>
<dbReference type="Proteomes" id="UP000789572">
    <property type="component" value="Unassembled WGS sequence"/>
</dbReference>
<dbReference type="OrthoDB" id="419711at2759"/>
<feature type="transmembrane region" description="Helical" evidence="1">
    <location>
        <begin position="66"/>
        <end position="89"/>
    </location>
</feature>
<name>A0A9N8Z8I3_9GLOM</name>
<feature type="transmembrane region" description="Helical" evidence="1">
    <location>
        <begin position="164"/>
        <end position="187"/>
    </location>
</feature>
<protein>
    <submittedName>
        <fullName evidence="2">7597_t:CDS:1</fullName>
    </submittedName>
</protein>
<proteinExistence type="predicted"/>
<feature type="transmembrane region" description="Helical" evidence="1">
    <location>
        <begin position="207"/>
        <end position="229"/>
    </location>
</feature>
<keyword evidence="1" id="KW-0812">Transmembrane</keyword>
<feature type="transmembrane region" description="Helical" evidence="1">
    <location>
        <begin position="37"/>
        <end position="60"/>
    </location>
</feature>
<evidence type="ECO:0000313" key="2">
    <source>
        <dbReference type="EMBL" id="CAG8480972.1"/>
    </source>
</evidence>
<feature type="transmembrane region" description="Helical" evidence="1">
    <location>
        <begin position="101"/>
        <end position="124"/>
    </location>
</feature>
<accession>A0A9N8Z8I3</accession>
<comment type="caution">
    <text evidence="2">The sequence shown here is derived from an EMBL/GenBank/DDBJ whole genome shotgun (WGS) entry which is preliminary data.</text>
</comment>
<dbReference type="GO" id="GO:0016020">
    <property type="term" value="C:membrane"/>
    <property type="evidence" value="ECO:0007669"/>
    <property type="project" value="TreeGrafter"/>
</dbReference>
<feature type="transmembrane region" description="Helical" evidence="1">
    <location>
        <begin position="136"/>
        <end position="157"/>
    </location>
</feature>
<sequence>MTQSPAKRSCATSIFHTDTYDPSLSFSSYFVSSKTLFVVRLVMAIYCTVVFIATIVQYIVNQNDKVLVYFTNLSYLGLTVYFLLSVYLGAKTSMRPTFLHYVHFVLYHTVIHFHIIVPLVYWFFLDDLTSETPAITWWRTVSMHAGDGIFMLVELWLNKQILYWSYLLITMLFLLLFMFESWVVHAVDHFWVYNFLSWDSGAAKAATWYLGLFVFFIIAYAFQMGMIYLRNYIGVRFEKSRKKLVAADNIPMDKMAPDNAV</sequence>
<keyword evidence="1" id="KW-1133">Transmembrane helix</keyword>
<dbReference type="PANTHER" id="PTHR12242:SF1">
    <property type="entry name" value="MYND-TYPE DOMAIN-CONTAINING PROTEIN"/>
    <property type="match status" value="1"/>
</dbReference>
<evidence type="ECO:0000313" key="3">
    <source>
        <dbReference type="Proteomes" id="UP000789572"/>
    </source>
</evidence>
<gene>
    <name evidence="2" type="ORF">POCULU_LOCUS1544</name>
</gene>
<evidence type="ECO:0000256" key="1">
    <source>
        <dbReference type="SAM" id="Phobius"/>
    </source>
</evidence>
<dbReference type="PANTHER" id="PTHR12242">
    <property type="entry name" value="OS02G0130600 PROTEIN-RELATED"/>
    <property type="match status" value="1"/>
</dbReference>